<keyword evidence="1" id="KW-0732">Signal</keyword>
<comment type="caution">
    <text evidence="2">The sequence shown here is derived from an EMBL/GenBank/DDBJ whole genome shotgun (WGS) entry which is preliminary data.</text>
</comment>
<sequence>MNALIKLYSLLILFNIILDSCCSASNEKMLRFRRYDYSNWHCCHYSYIPAASSFTSGGGGGFNGNGGGGIQSVVNVSPYGGISTTFTAGGGGGGSGAGFQRVTGPGGTVVVAAGGGGFGNGYGYGYAWGRRI</sequence>
<feature type="chain" id="PRO_5027839141" evidence="1">
    <location>
        <begin position="24"/>
        <end position="132"/>
    </location>
</feature>
<dbReference type="Proteomes" id="UP000580250">
    <property type="component" value="Unassembled WGS sequence"/>
</dbReference>
<reference evidence="2 3" key="1">
    <citation type="submission" date="2020-08" db="EMBL/GenBank/DDBJ databases">
        <authorList>
            <person name="Koutsovoulos G."/>
            <person name="Danchin GJ E."/>
        </authorList>
    </citation>
    <scope>NUCLEOTIDE SEQUENCE [LARGE SCALE GENOMIC DNA]</scope>
</reference>
<proteinExistence type="predicted"/>
<name>A0A6V7WQC0_MELEN</name>
<evidence type="ECO:0000256" key="1">
    <source>
        <dbReference type="SAM" id="SignalP"/>
    </source>
</evidence>
<organism evidence="2 3">
    <name type="scientific">Meloidogyne enterolobii</name>
    <name type="common">Root-knot nematode worm</name>
    <name type="synonym">Meloidogyne mayaguensis</name>
    <dbReference type="NCBI Taxonomy" id="390850"/>
    <lineage>
        <taxon>Eukaryota</taxon>
        <taxon>Metazoa</taxon>
        <taxon>Ecdysozoa</taxon>
        <taxon>Nematoda</taxon>
        <taxon>Chromadorea</taxon>
        <taxon>Rhabditida</taxon>
        <taxon>Tylenchina</taxon>
        <taxon>Tylenchomorpha</taxon>
        <taxon>Tylenchoidea</taxon>
        <taxon>Meloidogynidae</taxon>
        <taxon>Meloidogyninae</taxon>
        <taxon>Meloidogyne</taxon>
    </lineage>
</organism>
<protein>
    <submittedName>
        <fullName evidence="2">Uncharacterized protein</fullName>
    </submittedName>
</protein>
<accession>A0A6V7WQC0</accession>
<dbReference type="AlphaFoldDB" id="A0A6V7WQC0"/>
<evidence type="ECO:0000313" key="2">
    <source>
        <dbReference type="EMBL" id="CAD2189143.1"/>
    </source>
</evidence>
<feature type="signal peptide" evidence="1">
    <location>
        <begin position="1"/>
        <end position="23"/>
    </location>
</feature>
<evidence type="ECO:0000313" key="3">
    <source>
        <dbReference type="Proteomes" id="UP000580250"/>
    </source>
</evidence>
<gene>
    <name evidence="2" type="ORF">MENT_LOCUS41847</name>
</gene>
<dbReference type="EMBL" id="CAJEWN010000734">
    <property type="protein sequence ID" value="CAD2189143.1"/>
    <property type="molecule type" value="Genomic_DNA"/>
</dbReference>